<evidence type="ECO:0000313" key="3">
    <source>
        <dbReference type="Proteomes" id="UP001178148"/>
    </source>
</evidence>
<dbReference type="InterPro" id="IPR006949">
    <property type="entry name" value="Barrel_Baseplate_J-like"/>
</dbReference>
<evidence type="ECO:0000313" key="2">
    <source>
        <dbReference type="EMBL" id="MDP0590387.1"/>
    </source>
</evidence>
<accession>A0AA90NPF4</accession>
<proteinExistence type="predicted"/>
<feature type="domain" description="Baseplate protein J-like barrel" evidence="1">
    <location>
        <begin position="45"/>
        <end position="117"/>
    </location>
</feature>
<protein>
    <submittedName>
        <fullName evidence="2">Baseplate J/gp47 family protein</fullName>
    </submittedName>
</protein>
<dbReference type="EMBL" id="JASXSV010000061">
    <property type="protein sequence ID" value="MDP0590387.1"/>
    <property type="molecule type" value="Genomic_DNA"/>
</dbReference>
<dbReference type="Pfam" id="PF04865">
    <property type="entry name" value="Baseplate_J"/>
    <property type="match status" value="1"/>
</dbReference>
<sequence>MQSLYASIIRCLDVGGSSGENLKRLARSIAGDLVNGGSKSVCDSVVFSGLAGATVPAGVVILDDNKVEWKTTSSVLIGDEVIARANKVGATALGIGKLTTLPSSVHGVSGVTNTRVAVKGRDKDSDSVIRRKVKKGAARFQRSGIERISHEVMKVSGVFDISLLHNRTSVVVDGVQPHSFAAIVAGGKDQEVLDAIATARSCGVGDNVGVSGLGIEVTGSAKTAQGRATTATMFRPTEVLINITIIVSGTNSSTHASLTIALKDSIKGYFIGESGLLPLSKFDQDGLLIGDDVSGFKLATPCNAVIANDGILDGVTVNNQTHVNIGKSELAVVTDASISVIYI</sequence>
<gene>
    <name evidence="2" type="ORF">QS748_14830</name>
</gene>
<comment type="caution">
    <text evidence="2">The sequence shown here is derived from an EMBL/GenBank/DDBJ whole genome shotgun (WGS) entry which is preliminary data.</text>
</comment>
<name>A0AA90NPF4_9GAMM</name>
<organism evidence="2 3">
    <name type="scientific">Candidatus Endonucleibacter bathymodioli</name>
    <dbReference type="NCBI Taxonomy" id="539814"/>
    <lineage>
        <taxon>Bacteria</taxon>
        <taxon>Pseudomonadati</taxon>
        <taxon>Pseudomonadota</taxon>
        <taxon>Gammaproteobacteria</taxon>
        <taxon>Oceanospirillales</taxon>
        <taxon>Endozoicomonadaceae</taxon>
        <taxon>Candidatus Endonucleibacter</taxon>
    </lineage>
</organism>
<evidence type="ECO:0000259" key="1">
    <source>
        <dbReference type="Pfam" id="PF04865"/>
    </source>
</evidence>
<dbReference type="Proteomes" id="UP001178148">
    <property type="component" value="Unassembled WGS sequence"/>
</dbReference>
<reference evidence="2 3" key="1">
    <citation type="journal article" date="2023" name="bioRxiv">
        <title>An intranuclear bacterial parasite of deep-sea mussels expresses apoptosis inhibitors acquired from its host.</title>
        <authorList>
            <person name="Gonzalez Porras M.A."/>
            <person name="Assie A."/>
            <person name="Tietjen M."/>
            <person name="Violette M."/>
            <person name="Kleiner M."/>
            <person name="Gruber-Vodicka H."/>
            <person name="Dubilier N."/>
            <person name="Leisch N."/>
        </authorList>
    </citation>
    <scope>NUCLEOTIDE SEQUENCE [LARGE SCALE GENOMIC DNA]</scope>
    <source>
        <strain evidence="2">IAP13</strain>
    </source>
</reference>
<dbReference type="AlphaFoldDB" id="A0AA90NPF4"/>
<keyword evidence="3" id="KW-1185">Reference proteome</keyword>